<dbReference type="SUPFAM" id="SSF58038">
    <property type="entry name" value="SNARE fusion complex"/>
    <property type="match status" value="1"/>
</dbReference>
<dbReference type="PANTHER" id="PTHR21136">
    <property type="entry name" value="SNARE PROTEINS"/>
    <property type="match status" value="1"/>
</dbReference>
<reference evidence="8 9" key="1">
    <citation type="journal article" date="2012" name="Genome Biol.">
        <title>Genome and low-iron response of an oceanic diatom adapted to chronic iron limitation.</title>
        <authorList>
            <person name="Lommer M."/>
            <person name="Specht M."/>
            <person name="Roy A.S."/>
            <person name="Kraemer L."/>
            <person name="Andreson R."/>
            <person name="Gutowska M.A."/>
            <person name="Wolf J."/>
            <person name="Bergner S.V."/>
            <person name="Schilhabel M.B."/>
            <person name="Klostermeier U.C."/>
            <person name="Beiko R.G."/>
            <person name="Rosenstiel P."/>
            <person name="Hippler M."/>
            <person name="Laroche J."/>
        </authorList>
    </citation>
    <scope>NUCLEOTIDE SEQUENCE [LARGE SCALE GENOMIC DNA]</scope>
    <source>
        <strain evidence="8 9">CCMP1005</strain>
    </source>
</reference>
<evidence type="ECO:0000256" key="2">
    <source>
        <dbReference type="ARBA" id="ARBA00023136"/>
    </source>
</evidence>
<dbReference type="Gene3D" id="3.30.450.50">
    <property type="entry name" value="Longin domain"/>
    <property type="match status" value="1"/>
</dbReference>
<evidence type="ECO:0008006" key="10">
    <source>
        <dbReference type="Google" id="ProtNLM"/>
    </source>
</evidence>
<comment type="similarity">
    <text evidence="1">Belongs to the synaptobrevin family.</text>
</comment>
<dbReference type="CDD" id="cd15843">
    <property type="entry name" value="R-SNARE"/>
    <property type="match status" value="1"/>
</dbReference>
<dbReference type="Gene3D" id="1.20.5.110">
    <property type="match status" value="1"/>
</dbReference>
<evidence type="ECO:0000313" key="9">
    <source>
        <dbReference type="Proteomes" id="UP000266841"/>
    </source>
</evidence>
<dbReference type="Pfam" id="PF00957">
    <property type="entry name" value="Synaptobrevin"/>
    <property type="match status" value="1"/>
</dbReference>
<name>K0RK54_THAOC</name>
<dbReference type="InterPro" id="IPR011012">
    <property type="entry name" value="Longin-like_dom_sf"/>
</dbReference>
<evidence type="ECO:0000256" key="1">
    <source>
        <dbReference type="ARBA" id="ARBA00008025"/>
    </source>
</evidence>
<dbReference type="Pfam" id="PF13774">
    <property type="entry name" value="Longin"/>
    <property type="match status" value="1"/>
</dbReference>
<dbReference type="OrthoDB" id="248747at2759"/>
<protein>
    <recommendedName>
        <fullName evidence="10">V-SNARE coiled-coil homology domain-containing protein</fullName>
    </recommendedName>
</protein>
<dbReference type="OMA" id="KFDIAYS"/>
<evidence type="ECO:0000256" key="3">
    <source>
        <dbReference type="ARBA" id="ARBA00046280"/>
    </source>
</evidence>
<proteinExistence type="inferred from homology"/>
<feature type="domain" description="V-SNARE coiled-coil homology" evidence="7">
    <location>
        <begin position="191"/>
        <end position="251"/>
    </location>
</feature>
<evidence type="ECO:0000259" key="6">
    <source>
        <dbReference type="PROSITE" id="PS50859"/>
    </source>
</evidence>
<dbReference type="PANTHER" id="PTHR21136:SF168">
    <property type="entry name" value="VESICLE-ASSOCIATED MEMBRANE PROTEIN 9"/>
    <property type="match status" value="1"/>
</dbReference>
<comment type="caution">
    <text evidence="8">The sequence shown here is derived from an EMBL/GenBank/DDBJ whole genome shotgun (WGS) entry which is preliminary data.</text>
</comment>
<dbReference type="Proteomes" id="UP000266841">
    <property type="component" value="Unassembled WGS sequence"/>
</dbReference>
<dbReference type="GO" id="GO:0012505">
    <property type="term" value="C:endomembrane system"/>
    <property type="evidence" value="ECO:0007669"/>
    <property type="project" value="UniProtKB-SubCell"/>
</dbReference>
<dbReference type="PROSITE" id="PS50892">
    <property type="entry name" value="V_SNARE"/>
    <property type="match status" value="1"/>
</dbReference>
<keyword evidence="2 5" id="KW-0472">Membrane</keyword>
<dbReference type="PROSITE" id="PS50859">
    <property type="entry name" value="LONGIN"/>
    <property type="match status" value="1"/>
</dbReference>
<sequence>MILFSLLARTKDGAILVEACVAGLQGVSTEVLNKVTSTSKWESALGTLESSSPVELLPDKERRTFVQRRNDGESLFRENLLSFAAAQWTSFAGNDEEYTESRESGDIDYYFHMYRRGNLISMCISDDVDVRYHEVTFNFLEDSMAKFSKSYAAYRITKAKAYEMDKKFSNELAKLMYFYNENRSKMVTNGAVNSLLIKVDDLKGLLGDNIKMVLERESKLDSLVKQSDDMLNETKVFTKRSKSLKSKMKRQHFYYYIIAAVFGFLVIYFLAAEVCGGFTFKGCRTGNER</sequence>
<feature type="domain" description="Longin" evidence="6">
    <location>
        <begin position="108"/>
        <end position="172"/>
    </location>
</feature>
<dbReference type="eggNOG" id="KOG0859">
    <property type="taxonomic scope" value="Eukaryota"/>
</dbReference>
<dbReference type="EMBL" id="AGNL01044993">
    <property type="protein sequence ID" value="EJK49241.1"/>
    <property type="molecule type" value="Genomic_DNA"/>
</dbReference>
<dbReference type="CDD" id="cd14824">
    <property type="entry name" value="Longin"/>
    <property type="match status" value="1"/>
</dbReference>
<organism evidence="8 9">
    <name type="scientific">Thalassiosira oceanica</name>
    <name type="common">Marine diatom</name>
    <dbReference type="NCBI Taxonomy" id="159749"/>
    <lineage>
        <taxon>Eukaryota</taxon>
        <taxon>Sar</taxon>
        <taxon>Stramenopiles</taxon>
        <taxon>Ochrophyta</taxon>
        <taxon>Bacillariophyta</taxon>
        <taxon>Coscinodiscophyceae</taxon>
        <taxon>Thalassiosirophycidae</taxon>
        <taxon>Thalassiosirales</taxon>
        <taxon>Thalassiosiraceae</taxon>
        <taxon>Thalassiosira</taxon>
    </lineage>
</organism>
<evidence type="ECO:0000313" key="8">
    <source>
        <dbReference type="EMBL" id="EJK49241.1"/>
    </source>
</evidence>
<comment type="subcellular location">
    <subcellularLocation>
        <location evidence="3">Endomembrane system</location>
        <topology evidence="3">Single-pass type IV membrane protein</topology>
    </subcellularLocation>
</comment>
<dbReference type="InterPro" id="IPR042855">
    <property type="entry name" value="V_SNARE_CC"/>
</dbReference>
<evidence type="ECO:0000256" key="4">
    <source>
        <dbReference type="PROSITE-ProRule" id="PRU00290"/>
    </source>
</evidence>
<dbReference type="InterPro" id="IPR010908">
    <property type="entry name" value="Longin_dom"/>
</dbReference>
<dbReference type="SUPFAM" id="SSF64356">
    <property type="entry name" value="SNARE-like"/>
    <property type="match status" value="1"/>
</dbReference>
<dbReference type="InterPro" id="IPR051097">
    <property type="entry name" value="Synaptobrevin-like_transport"/>
</dbReference>
<keyword evidence="9" id="KW-1185">Reference proteome</keyword>
<feature type="transmembrane region" description="Helical" evidence="5">
    <location>
        <begin position="253"/>
        <end position="271"/>
    </location>
</feature>
<keyword evidence="5" id="KW-0812">Transmembrane</keyword>
<evidence type="ECO:0000259" key="7">
    <source>
        <dbReference type="PROSITE" id="PS50892"/>
    </source>
</evidence>
<gene>
    <name evidence="8" type="ORF">THAOC_31904</name>
</gene>
<evidence type="ECO:0000256" key="5">
    <source>
        <dbReference type="SAM" id="Phobius"/>
    </source>
</evidence>
<keyword evidence="5" id="KW-1133">Transmembrane helix</keyword>
<keyword evidence="4" id="KW-0175">Coiled coil</keyword>
<accession>K0RK54</accession>
<dbReference type="AlphaFoldDB" id="K0RK54"/>